<organism evidence="1">
    <name type="scientific">Arundo donax</name>
    <name type="common">Giant reed</name>
    <name type="synonym">Donax arundinaceus</name>
    <dbReference type="NCBI Taxonomy" id="35708"/>
    <lineage>
        <taxon>Eukaryota</taxon>
        <taxon>Viridiplantae</taxon>
        <taxon>Streptophyta</taxon>
        <taxon>Embryophyta</taxon>
        <taxon>Tracheophyta</taxon>
        <taxon>Spermatophyta</taxon>
        <taxon>Magnoliopsida</taxon>
        <taxon>Liliopsida</taxon>
        <taxon>Poales</taxon>
        <taxon>Poaceae</taxon>
        <taxon>PACMAD clade</taxon>
        <taxon>Arundinoideae</taxon>
        <taxon>Arundineae</taxon>
        <taxon>Arundo</taxon>
    </lineage>
</organism>
<name>A0A0A8YTZ1_ARUDO</name>
<reference evidence="1" key="2">
    <citation type="journal article" date="2015" name="Data Brief">
        <title>Shoot transcriptome of the giant reed, Arundo donax.</title>
        <authorList>
            <person name="Barrero R.A."/>
            <person name="Guerrero F.D."/>
            <person name="Moolhuijzen P."/>
            <person name="Goolsby J.A."/>
            <person name="Tidwell J."/>
            <person name="Bellgard S.E."/>
            <person name="Bellgard M.I."/>
        </authorList>
    </citation>
    <scope>NUCLEOTIDE SEQUENCE</scope>
    <source>
        <tissue evidence="1">Shoot tissue taken approximately 20 cm above the soil surface</tissue>
    </source>
</reference>
<reference evidence="1" key="1">
    <citation type="submission" date="2014-09" db="EMBL/GenBank/DDBJ databases">
        <authorList>
            <person name="Magalhaes I.L.F."/>
            <person name="Oliveira U."/>
            <person name="Santos F.R."/>
            <person name="Vidigal T.H.D.A."/>
            <person name="Brescovit A.D."/>
            <person name="Santos A.J."/>
        </authorList>
    </citation>
    <scope>NUCLEOTIDE SEQUENCE</scope>
    <source>
        <tissue evidence="1">Shoot tissue taken approximately 20 cm above the soil surface</tissue>
    </source>
</reference>
<dbReference type="AlphaFoldDB" id="A0A0A8YTZ1"/>
<dbReference type="EMBL" id="GBRH01267361">
    <property type="protein sequence ID" value="JAD30534.1"/>
    <property type="molecule type" value="Transcribed_RNA"/>
</dbReference>
<proteinExistence type="predicted"/>
<evidence type="ECO:0000313" key="1">
    <source>
        <dbReference type="EMBL" id="JAD30534.1"/>
    </source>
</evidence>
<sequence length="28" mass="3284">MKRKALVSRHVTPNLLGKQTWMLFDVLT</sequence>
<protein>
    <submittedName>
        <fullName evidence="1">Uncharacterized protein</fullName>
    </submittedName>
</protein>
<accession>A0A0A8YTZ1</accession>